<evidence type="ECO:0000256" key="3">
    <source>
        <dbReference type="ARBA" id="ARBA00022554"/>
    </source>
</evidence>
<dbReference type="Gene3D" id="1.25.10.10">
    <property type="entry name" value="Leucine-rich Repeat Variant"/>
    <property type="match status" value="7"/>
</dbReference>
<dbReference type="EMBL" id="HBJA01067996">
    <property type="protein sequence ID" value="CAE0812784.1"/>
    <property type="molecule type" value="Transcribed_RNA"/>
</dbReference>
<protein>
    <recommendedName>
        <fullName evidence="7">Vacuolar protein 8</fullName>
    </recommendedName>
</protein>
<dbReference type="GO" id="GO:0043495">
    <property type="term" value="F:protein-membrane adaptor activity"/>
    <property type="evidence" value="ECO:0007669"/>
    <property type="project" value="InterPro"/>
</dbReference>
<name>A0A7S4D137_9EUGL</name>
<dbReference type="InterPro" id="IPR016024">
    <property type="entry name" value="ARM-type_fold"/>
</dbReference>
<evidence type="ECO:0000256" key="7">
    <source>
        <dbReference type="ARBA" id="ARBA00026209"/>
    </source>
</evidence>
<comment type="subcellular location">
    <subcellularLocation>
        <location evidence="1">Vacuole membrane</location>
        <topology evidence="1">Lipid-anchor</topology>
    </subcellularLocation>
</comment>
<gene>
    <name evidence="8" type="ORF">EGYM00163_LOCUS23935</name>
</gene>
<proteinExistence type="inferred from homology"/>
<dbReference type="InterPro" id="IPR045156">
    <property type="entry name" value="Vac8"/>
</dbReference>
<comment type="similarity">
    <text evidence="2">Belongs to the beta-catenin family.</text>
</comment>
<dbReference type="PANTHER" id="PTHR47249">
    <property type="entry name" value="VACUOLAR PROTEIN 8"/>
    <property type="match status" value="1"/>
</dbReference>
<dbReference type="InterPro" id="IPR000225">
    <property type="entry name" value="Armadillo"/>
</dbReference>
<organism evidence="8">
    <name type="scientific">Eutreptiella gymnastica</name>
    <dbReference type="NCBI Taxonomy" id="73025"/>
    <lineage>
        <taxon>Eukaryota</taxon>
        <taxon>Discoba</taxon>
        <taxon>Euglenozoa</taxon>
        <taxon>Euglenida</taxon>
        <taxon>Spirocuta</taxon>
        <taxon>Euglenophyceae</taxon>
        <taxon>Eutreptiales</taxon>
        <taxon>Eutreptiaceae</taxon>
        <taxon>Eutreptiella</taxon>
    </lineage>
</organism>
<dbReference type="InterPro" id="IPR011989">
    <property type="entry name" value="ARM-like"/>
</dbReference>
<evidence type="ECO:0000256" key="1">
    <source>
        <dbReference type="ARBA" id="ARBA00004592"/>
    </source>
</evidence>
<keyword evidence="5" id="KW-0472">Membrane</keyword>
<sequence>MGAAPSTEKAIPRVNECLNAASSDGRAAGKVTAVHSICALIVHPGISGSVQRHLTTPANLDTLLLFISDDHPPMVAEGLRLLAHVSNTNNIDIKVVLCERVCPKLVELLEVHDVRVRALAVEALANLLSEESCRTFAAQQNCLPPLIECLGSIHNELLVHSCRAVAALAQSKPLRHQIHSEGGLLPMLALCFIGNMYGLVRYHALRGIANMSKEEALRRDIIAHGIPARLSRLARHEDDMVDPAVRHLVASIFCNFSLAEDTSEIESDEALRILYDLVASDDVDHVVEGIWAIANFCREDRKRRELIETDGVQMLFNLLRVNEVQIWYEVARVLLHVSAGRPGHRKFLIEQGALDAILAIYRYCSEDTGAAPMYRASSERRVAGPEEAEDEEMKVSRVERVEDVEQSARFMTMTVATHALKNLTVFPFARRALMDLAGDKPLMSLLRMEFNAEGQQHAASVLGNMCLNADCCQRLVYDGLIETLIELLKLSTVAGVHQEAAYALANICSISEEYEKTLVEVGIVDALLEVLKQDVDIKVAHSVIRSLSKISIAEAKYDMLGGGVLKYLVHYAQMPAATEDCAFRKACVDLIKSLADLNDDGQHAAMVQAGVLGPLIGILQKEQSDVELCLRVVEIIGTLTIKSDAAKHKALQHPELLPILMQLLQTEDEDLLFHVLTVVGNVAALEDVRAVLGRDERALRAVSRALLVDQFALNLQALRALSYLTMYEPYALAMPRHISLQVISSLCVHSNPTLQRHAVTVVANLAKLQPNWAPILGVQAMRDLKMLIQSDNFDVRREAVRAVANLSLSAQAQQEIDSLNILDNLCEMLKQSTADRGRGNAAQVSSFMGARNLKMQVQVLYALKNLCWTEHMLLRVVKEFDCMPILIQLLESNGIDVRQEAAGCLAVILQRPEQRVFFTALGGPEAALKGLKTSLAITRELDKELTALTRKRDEDQRNRQIEQDLQRQRSIASRATAATTLMGPALLTHEELEAQMLDIQQKTEVKKQNDGLQMEYMRIVYHMAEDEAVCSNFMTHYEWPLFMGPLAVEDAEAQECAAWTNFRLVKAGAKLDDFVRNRGVYYVCRALQCRSPPLQREAAVTLGLIAGAQHFVRHLMEEGGVAMLLAMIQGDDLAALRIGFQAIAFLCAHKELAQMFADQGLLPRLLLVNGAYDDYALTAALVSAIGALLHHEALCKTCLDAGGFQVLMQHCRSDSAQVMRQVLKALITVSSRAESQEPLLQAPHLDTVKAVVQSHRPDCVRDALQVLFNVCAKEQHRDKVYQEAFVAELIPLLDEAKLPDIFSERQTVTYGSQPHLRDLDLVEDEQLLAGAAAPKPGDKTAKDATHLTTAIALLVAKTLGALASLDPVKLQIVNSSALPALLLLFKSEQLEPKWQAVRIMALCCGLEALHEKLAGANLVHQAMVIADYDNAEIKRQAAKIFALLGDNAALHPHFTAKEVLVRIKALAGSKVRDIQISCATALKGLTRTPKIRDSLISLKTAPIVLGFLDAEHQSLKVNGLIALGNMAPGLFVHAKPEDAIWGQTTEVVEKCLAFFRTSPRDSMLYVAALETLCAFVKAHPQTFGQALLDGGGMKDVKAVLMGRPRAVEGGRGPVDLRNVVAQILRAVSAVPECAVPLIRFIGADDIVELLRSEYSECHSVEFVCDVTKAAGNYTTLQAQCDKFIRVGGLKLLTQLLQFQDLAVNHAAAYALGCVTESANTLAKVLAACPLEAMVQRAADETKRVIGERSDAARAADRPHFGAGDESFLSPEEMTLLPYRLLYELSRVLANLADAGEHAERVLFGAAGTQLQTEALEHTLEWGEHHEIRWHQQATLARTLGKVAPPTPTPGQVFAISQLDAMLEALKDRRDLAKVETAMKNLTLLAQRLRPREGAVGDGVRRILDKGVVPTLMAALRTDDLKVFTYAGWALAELGAEHAEVRRQILAEGLATLVKAANNVQDPRRFVASKLLSVTLRQHGAVVTLAKYRLDLRLLGPQAPVAHPHKPHDHD</sequence>
<accession>A0A7S4D137</accession>
<evidence type="ECO:0000256" key="5">
    <source>
        <dbReference type="ARBA" id="ARBA00023136"/>
    </source>
</evidence>
<reference evidence="8" key="1">
    <citation type="submission" date="2021-01" db="EMBL/GenBank/DDBJ databases">
        <authorList>
            <person name="Corre E."/>
            <person name="Pelletier E."/>
            <person name="Niang G."/>
            <person name="Scheremetjew M."/>
            <person name="Finn R."/>
            <person name="Kale V."/>
            <person name="Holt S."/>
            <person name="Cochrane G."/>
            <person name="Meng A."/>
            <person name="Brown T."/>
            <person name="Cohen L."/>
        </authorList>
    </citation>
    <scope>NUCLEOTIDE SEQUENCE</scope>
    <source>
        <strain evidence="8">CCMP1594</strain>
    </source>
</reference>
<dbReference type="GO" id="GO:0005774">
    <property type="term" value="C:vacuolar membrane"/>
    <property type="evidence" value="ECO:0007669"/>
    <property type="project" value="UniProtKB-SubCell"/>
</dbReference>
<dbReference type="GO" id="GO:0071562">
    <property type="term" value="P:nucleus-vacuole junction assembly"/>
    <property type="evidence" value="ECO:0007669"/>
    <property type="project" value="InterPro"/>
</dbReference>
<dbReference type="SMART" id="SM00185">
    <property type="entry name" value="ARM"/>
    <property type="match status" value="18"/>
</dbReference>
<evidence type="ECO:0000256" key="2">
    <source>
        <dbReference type="ARBA" id="ARBA00005462"/>
    </source>
</evidence>
<evidence type="ECO:0000256" key="6">
    <source>
        <dbReference type="ARBA" id="ARBA00023288"/>
    </source>
</evidence>
<evidence type="ECO:0000313" key="8">
    <source>
        <dbReference type="EMBL" id="CAE0812784.1"/>
    </source>
</evidence>
<keyword evidence="4" id="KW-0677">Repeat</keyword>
<keyword evidence="6" id="KW-0449">Lipoprotein</keyword>
<dbReference type="SUPFAM" id="SSF48371">
    <property type="entry name" value="ARM repeat"/>
    <property type="match status" value="4"/>
</dbReference>
<dbReference type="PANTHER" id="PTHR47249:SF1">
    <property type="entry name" value="VACUOLAR PROTEIN 8"/>
    <property type="match status" value="1"/>
</dbReference>
<evidence type="ECO:0000256" key="4">
    <source>
        <dbReference type="ARBA" id="ARBA00022737"/>
    </source>
</evidence>
<keyword evidence="3" id="KW-0926">Vacuole</keyword>